<feature type="compositionally biased region" description="Basic and acidic residues" evidence="1">
    <location>
        <begin position="150"/>
        <end position="163"/>
    </location>
</feature>
<name>A0A944CMT2_9BACI</name>
<evidence type="ECO:0000313" key="3">
    <source>
        <dbReference type="Proteomes" id="UP000761411"/>
    </source>
</evidence>
<dbReference type="RefSeq" id="WP_213370201.1">
    <property type="nucleotide sequence ID" value="NZ_QTKX01000002.1"/>
</dbReference>
<evidence type="ECO:0008006" key="4">
    <source>
        <dbReference type="Google" id="ProtNLM"/>
    </source>
</evidence>
<dbReference type="EMBL" id="QTKX01000002">
    <property type="protein sequence ID" value="MBS8265677.1"/>
    <property type="molecule type" value="Genomic_DNA"/>
</dbReference>
<proteinExistence type="predicted"/>
<organism evidence="2 3">
    <name type="scientific">Mesobacillus boroniphilus</name>
    <dbReference type="NCBI Taxonomy" id="308892"/>
    <lineage>
        <taxon>Bacteria</taxon>
        <taxon>Bacillati</taxon>
        <taxon>Bacillota</taxon>
        <taxon>Bacilli</taxon>
        <taxon>Bacillales</taxon>
        <taxon>Bacillaceae</taxon>
        <taxon>Mesobacillus</taxon>
    </lineage>
</organism>
<comment type="caution">
    <text evidence="2">The sequence shown here is derived from an EMBL/GenBank/DDBJ whole genome shotgun (WGS) entry which is preliminary data.</text>
</comment>
<dbReference type="AlphaFoldDB" id="A0A944CMT2"/>
<evidence type="ECO:0000256" key="1">
    <source>
        <dbReference type="SAM" id="MobiDB-lite"/>
    </source>
</evidence>
<sequence>MSIKSAAIENFSGYSQFGSLKEFNNHFEMWMADKKRFFSKGELIGLKRMARFAAKVPGVANAKIGTVLKAIYEEYGEMGISRSTFKRMILKASKIGIFTVYETARKNGSQSSNLYVFNRFPMNGLPDGGQLSHQNKTIILSETNIKKNNKREDKAAYEKRSENQAENPAAENAPEDHLFVSDRIPVVFVNLVKHFFPAANAIEEFWRMSRITAYRNNYEQEAELLLSVSLDSFKQLVRKMKSKINVKNLFAYYTGILNRKFQERYFEELYEMEYC</sequence>
<gene>
    <name evidence="2" type="ORF">DYI25_14720</name>
</gene>
<evidence type="ECO:0000313" key="2">
    <source>
        <dbReference type="EMBL" id="MBS8265677.1"/>
    </source>
</evidence>
<dbReference type="Proteomes" id="UP000761411">
    <property type="component" value="Unassembled WGS sequence"/>
</dbReference>
<reference evidence="2 3" key="1">
    <citation type="journal article" date="2021" name="Microorganisms">
        <title>Bacterial Dimethylsulfoniopropionate Biosynthesis in the East China Sea.</title>
        <authorList>
            <person name="Liu J."/>
            <person name="Zhang Y."/>
            <person name="Liu J."/>
            <person name="Zhong H."/>
            <person name="Williams B.T."/>
            <person name="Zheng Y."/>
            <person name="Curson A.R.J."/>
            <person name="Sun C."/>
            <person name="Sun H."/>
            <person name="Song D."/>
            <person name="Wagner Mackenzie B."/>
            <person name="Bermejo Martinez A."/>
            <person name="Todd J.D."/>
            <person name="Zhang X.H."/>
        </authorList>
    </citation>
    <scope>NUCLEOTIDE SEQUENCE [LARGE SCALE GENOMIC DNA]</scope>
    <source>
        <strain evidence="2 3">ESS08</strain>
    </source>
</reference>
<feature type="region of interest" description="Disordered" evidence="1">
    <location>
        <begin position="149"/>
        <end position="172"/>
    </location>
</feature>
<protein>
    <recommendedName>
        <fullName evidence="4">Phage protein</fullName>
    </recommendedName>
</protein>
<accession>A0A944CMT2</accession>
<keyword evidence="3" id="KW-1185">Reference proteome</keyword>